<evidence type="ECO:0000259" key="4">
    <source>
        <dbReference type="SMART" id="SM00482"/>
    </source>
</evidence>
<gene>
    <name evidence="5" type="ORF">BJ968_002583</name>
</gene>
<dbReference type="SMART" id="SM00482">
    <property type="entry name" value="POLAc"/>
    <property type="match status" value="1"/>
</dbReference>
<dbReference type="InterPro" id="IPR001098">
    <property type="entry name" value="DNA-dir_DNA_pol_A_palm_dom"/>
</dbReference>
<dbReference type="GO" id="GO:0006261">
    <property type="term" value="P:DNA-templated DNA replication"/>
    <property type="evidence" value="ECO:0007669"/>
    <property type="project" value="InterPro"/>
</dbReference>
<evidence type="ECO:0000256" key="3">
    <source>
        <dbReference type="ARBA" id="ARBA00049244"/>
    </source>
</evidence>
<organism evidence="5 6">
    <name type="scientific">Kineococcus aurantiacus</name>
    <dbReference type="NCBI Taxonomy" id="37633"/>
    <lineage>
        <taxon>Bacteria</taxon>
        <taxon>Bacillati</taxon>
        <taxon>Actinomycetota</taxon>
        <taxon>Actinomycetes</taxon>
        <taxon>Kineosporiales</taxon>
        <taxon>Kineosporiaceae</taxon>
        <taxon>Kineococcus</taxon>
    </lineage>
</organism>
<evidence type="ECO:0000256" key="1">
    <source>
        <dbReference type="ARBA" id="ARBA00012417"/>
    </source>
</evidence>
<dbReference type="PANTHER" id="PTHR10133:SF27">
    <property type="entry name" value="DNA POLYMERASE NU"/>
    <property type="match status" value="1"/>
</dbReference>
<accession>A0A7Y9DLY9</accession>
<keyword evidence="5" id="KW-0808">Transferase</keyword>
<dbReference type="PANTHER" id="PTHR10133">
    <property type="entry name" value="DNA POLYMERASE I"/>
    <property type="match status" value="1"/>
</dbReference>
<name>A0A7Y9DLY9_9ACTN</name>
<dbReference type="Gene3D" id="3.30.70.370">
    <property type="match status" value="1"/>
</dbReference>
<dbReference type="GO" id="GO:0003887">
    <property type="term" value="F:DNA-directed DNA polymerase activity"/>
    <property type="evidence" value="ECO:0007669"/>
    <property type="project" value="UniProtKB-EC"/>
</dbReference>
<comment type="caution">
    <text evidence="5">The sequence shown here is derived from an EMBL/GenBank/DDBJ whole genome shotgun (WGS) entry which is preliminary data.</text>
</comment>
<dbReference type="GO" id="GO:0006302">
    <property type="term" value="P:double-strand break repair"/>
    <property type="evidence" value="ECO:0007669"/>
    <property type="project" value="TreeGrafter"/>
</dbReference>
<dbReference type="GO" id="GO:0003677">
    <property type="term" value="F:DNA binding"/>
    <property type="evidence" value="ECO:0007669"/>
    <property type="project" value="InterPro"/>
</dbReference>
<dbReference type="AlphaFoldDB" id="A0A7Y9DLY9"/>
<reference evidence="5 6" key="1">
    <citation type="submission" date="2020-07" db="EMBL/GenBank/DDBJ databases">
        <title>Sequencing the genomes of 1000 actinobacteria strains.</title>
        <authorList>
            <person name="Klenk H.-P."/>
        </authorList>
    </citation>
    <scope>NUCLEOTIDE SEQUENCE [LARGE SCALE GENOMIC DNA]</scope>
    <source>
        <strain evidence="5 6">DSM 7487</strain>
    </source>
</reference>
<dbReference type="SUPFAM" id="SSF56672">
    <property type="entry name" value="DNA/RNA polymerases"/>
    <property type="match status" value="1"/>
</dbReference>
<dbReference type="EMBL" id="JACCBB010000001">
    <property type="protein sequence ID" value="NYD23043.1"/>
    <property type="molecule type" value="Genomic_DNA"/>
</dbReference>
<keyword evidence="2" id="KW-0235">DNA replication</keyword>
<sequence>MVEAVEVVEVVGAPGVPGVADVRAGLRRLGTVPALGLVVVPGGLGLAVPGHRWAVATDDPAGVLADLEAEFAPRWTWWSAAGAAGRAGDVHLARCHDLAAVHRVLGGGAREDPGAVWAAAHGLPAPPPPSRRPDAAHGTATLDLDGAAAADEPVTGAGQVSPTWADGRAFDVDPPQRLDRAARWAGLALDVAAAQSRALAALPDHRPQPAGPPLPVQTGYAESAAALLAVELSRTGLPLDRATAEAIVGAAVGPRPATPAEERRARAARDEAVRRHLGDQHGDRHGDHRGDLDLRNPAQVLAALRGLGFDVPDTRAHRLEAFRDAHPAVAALLLWRKAERLATTYGYSWLDEHVGRDGRLRGGWSAADAAAGRMTAQAGLHNLPAELRPAVAAEPGHVLVRADLGQVEPRVLAVVSGDPGLVAATHADDLYAPVAAALAADRPTAKVAVLAAMYGQTSGAAGEALRRMERAYPRALAHLRAAEEAGRAGRDVRTYGGRLVRVPAPAPGETGTATTARGRFARNAVVQGAAAELFKAWAATVRAGLAGSGGRIVLCLHDELLLHVPAAHAQRAAGLLEVALTRTADRWAAGSGVRFVADVSVVQRWSEAK</sequence>
<dbReference type="Pfam" id="PF00476">
    <property type="entry name" value="DNA_pol_A"/>
    <property type="match status" value="1"/>
</dbReference>
<dbReference type="InterPro" id="IPR002298">
    <property type="entry name" value="DNA_polymerase_A"/>
</dbReference>
<keyword evidence="5" id="KW-0548">Nucleotidyltransferase</keyword>
<protein>
    <recommendedName>
        <fullName evidence="1">DNA-directed DNA polymerase</fullName>
        <ecNumber evidence="1">2.7.7.7</ecNumber>
    </recommendedName>
</protein>
<evidence type="ECO:0000313" key="5">
    <source>
        <dbReference type="EMBL" id="NYD23043.1"/>
    </source>
</evidence>
<dbReference type="EC" id="2.7.7.7" evidence="1"/>
<evidence type="ECO:0000313" key="6">
    <source>
        <dbReference type="Proteomes" id="UP000521922"/>
    </source>
</evidence>
<comment type="catalytic activity">
    <reaction evidence="3">
        <text>DNA(n) + a 2'-deoxyribonucleoside 5'-triphosphate = DNA(n+1) + diphosphate</text>
        <dbReference type="Rhea" id="RHEA:22508"/>
        <dbReference type="Rhea" id="RHEA-COMP:17339"/>
        <dbReference type="Rhea" id="RHEA-COMP:17340"/>
        <dbReference type="ChEBI" id="CHEBI:33019"/>
        <dbReference type="ChEBI" id="CHEBI:61560"/>
        <dbReference type="ChEBI" id="CHEBI:173112"/>
        <dbReference type="EC" id="2.7.7.7"/>
    </reaction>
</comment>
<dbReference type="RefSeq" id="WP_343078001.1">
    <property type="nucleotide sequence ID" value="NZ_BAAAGN010000010.1"/>
</dbReference>
<keyword evidence="6" id="KW-1185">Reference proteome</keyword>
<dbReference type="InterPro" id="IPR043502">
    <property type="entry name" value="DNA/RNA_pol_sf"/>
</dbReference>
<dbReference type="Proteomes" id="UP000521922">
    <property type="component" value="Unassembled WGS sequence"/>
</dbReference>
<proteinExistence type="predicted"/>
<dbReference type="PRINTS" id="PR00868">
    <property type="entry name" value="DNAPOLI"/>
</dbReference>
<evidence type="ECO:0000256" key="2">
    <source>
        <dbReference type="ARBA" id="ARBA00022705"/>
    </source>
</evidence>
<feature type="domain" description="DNA-directed DNA polymerase family A palm" evidence="4">
    <location>
        <begin position="386"/>
        <end position="568"/>
    </location>
</feature>
<dbReference type="Gene3D" id="1.10.150.20">
    <property type="entry name" value="5' to 3' exonuclease, C-terminal subdomain"/>
    <property type="match status" value="1"/>
</dbReference>